<reference evidence="2" key="1">
    <citation type="submission" date="2022-01" db="UniProtKB">
        <authorList>
            <consortium name="EnsemblMetazoa"/>
        </authorList>
    </citation>
    <scope>IDENTIFICATION</scope>
</reference>
<dbReference type="SUPFAM" id="SSF51735">
    <property type="entry name" value="NAD(P)-binding Rossmann-fold domains"/>
    <property type="match status" value="1"/>
</dbReference>
<feature type="transmembrane region" description="Helical" evidence="1">
    <location>
        <begin position="51"/>
        <end position="69"/>
    </location>
</feature>
<organism evidence="2 3">
    <name type="scientific">Cimex lectularius</name>
    <name type="common">Bed bug</name>
    <name type="synonym">Acanthia lectularia</name>
    <dbReference type="NCBI Taxonomy" id="79782"/>
    <lineage>
        <taxon>Eukaryota</taxon>
        <taxon>Metazoa</taxon>
        <taxon>Ecdysozoa</taxon>
        <taxon>Arthropoda</taxon>
        <taxon>Hexapoda</taxon>
        <taxon>Insecta</taxon>
        <taxon>Pterygota</taxon>
        <taxon>Neoptera</taxon>
        <taxon>Paraneoptera</taxon>
        <taxon>Hemiptera</taxon>
        <taxon>Heteroptera</taxon>
        <taxon>Panheteroptera</taxon>
        <taxon>Cimicomorpha</taxon>
        <taxon>Cimicidae</taxon>
        <taxon>Cimex</taxon>
    </lineage>
</organism>
<dbReference type="PANTHER" id="PTHR43313">
    <property type="entry name" value="SHORT-CHAIN DEHYDROGENASE/REDUCTASE FAMILY 9C"/>
    <property type="match status" value="1"/>
</dbReference>
<dbReference type="Gene3D" id="3.40.50.720">
    <property type="entry name" value="NAD(P)-binding Rossmann-like Domain"/>
    <property type="match status" value="1"/>
</dbReference>
<name>A0A8I6S070_CIMLE</name>
<protein>
    <submittedName>
        <fullName evidence="2">Uncharacterized protein</fullName>
    </submittedName>
</protein>
<dbReference type="GO" id="GO:0008202">
    <property type="term" value="P:steroid metabolic process"/>
    <property type="evidence" value="ECO:0007669"/>
    <property type="project" value="TreeGrafter"/>
</dbReference>
<feature type="transmembrane region" description="Helical" evidence="1">
    <location>
        <begin position="24"/>
        <end position="45"/>
    </location>
</feature>
<dbReference type="AlphaFoldDB" id="A0A8I6S070"/>
<dbReference type="OMA" id="CAHWVAL"/>
<dbReference type="Pfam" id="PF00106">
    <property type="entry name" value="adh_short"/>
    <property type="match status" value="1"/>
</dbReference>
<dbReference type="PANTHER" id="PTHR43313:SF50">
    <property type="entry name" value="GH26015P"/>
    <property type="match status" value="1"/>
</dbReference>
<dbReference type="EnsemblMetazoa" id="XM_014395577.2">
    <property type="protein sequence ID" value="XP_014251063.1"/>
    <property type="gene ID" value="LOC106667552"/>
</dbReference>
<dbReference type="OrthoDB" id="2102561at2759"/>
<keyword evidence="1" id="KW-0812">Transmembrane</keyword>
<dbReference type="Proteomes" id="UP000494040">
    <property type="component" value="Unassembled WGS sequence"/>
</dbReference>
<dbReference type="InterPro" id="IPR002347">
    <property type="entry name" value="SDR_fam"/>
</dbReference>
<keyword evidence="3" id="KW-1185">Reference proteome</keyword>
<dbReference type="PRINTS" id="PR00081">
    <property type="entry name" value="GDHRDH"/>
</dbReference>
<keyword evidence="1" id="KW-1133">Transmembrane helix</keyword>
<sequence length="356" mass="39960">MKPGGERQKKEEPEVIWDLIDRCLLPLVFSHAAAVISATVLNTLYISQISVFSLFLIYILLTLAVTLFYHNLKVTCAGKCVVLSGCENNVGYAIAKYLDELGMTVFAGFAKETENRFKLKNECSGRLQIIDLDVTSEKSVQNALKTVNEQTNNLWGVVNAAFWSAFGETEWVPLSVFRKTLEVNLLGSVALTNAFLPLIRKSKGRVVNIISVSGRIPSGIRAPICIVTSALEAYTTCLRQNMRRWGVDTILVETGITTTSAWYDNKEMLDEARSLWQSLSAEQKQDYGKEYFESRITTMKEYQHSQEDLTALLRSVGDAVCRTFPLSRYTPVTRTEKLQSLVASHLPHSVYSILYE</sequence>
<proteinExistence type="predicted"/>
<dbReference type="InterPro" id="IPR036291">
    <property type="entry name" value="NAD(P)-bd_dom_sf"/>
</dbReference>
<dbReference type="KEGG" id="clec:106667552"/>
<evidence type="ECO:0000313" key="2">
    <source>
        <dbReference type="EnsemblMetazoa" id="XP_014251063.1"/>
    </source>
</evidence>
<evidence type="ECO:0000256" key="1">
    <source>
        <dbReference type="SAM" id="Phobius"/>
    </source>
</evidence>
<evidence type="ECO:0000313" key="3">
    <source>
        <dbReference type="Proteomes" id="UP000494040"/>
    </source>
</evidence>
<dbReference type="GO" id="GO:0016491">
    <property type="term" value="F:oxidoreductase activity"/>
    <property type="evidence" value="ECO:0007669"/>
    <property type="project" value="TreeGrafter"/>
</dbReference>
<gene>
    <name evidence="2" type="primary">106667552</name>
</gene>
<keyword evidence="1" id="KW-0472">Membrane</keyword>
<accession>A0A8I6S070</accession>